<dbReference type="CDD" id="cd19500">
    <property type="entry name" value="RecA-like_Lon"/>
    <property type="match status" value="1"/>
</dbReference>
<evidence type="ECO:0000256" key="1">
    <source>
        <dbReference type="ARBA" id="ARBA00022670"/>
    </source>
</evidence>
<evidence type="ECO:0000256" key="11">
    <source>
        <dbReference type="SAM" id="MobiDB-lite"/>
    </source>
</evidence>
<comment type="caution">
    <text evidence="15">The sequence shown here is derived from an EMBL/GenBank/DDBJ whole genome shotgun (WGS) entry which is preliminary data.</text>
</comment>
<accession>A0A8H6T0L9</accession>
<keyword evidence="4 8" id="KW-0720">Serine protease</keyword>
<feature type="compositionally biased region" description="Basic and acidic residues" evidence="11">
    <location>
        <begin position="642"/>
        <end position="656"/>
    </location>
</feature>
<dbReference type="PANTHER" id="PTHR10046">
    <property type="entry name" value="ATP DEPENDENT LON PROTEASE FAMILY MEMBER"/>
    <property type="match status" value="1"/>
</dbReference>
<evidence type="ECO:0000256" key="2">
    <source>
        <dbReference type="ARBA" id="ARBA00022741"/>
    </source>
</evidence>
<dbReference type="PROSITE" id="PS01046">
    <property type="entry name" value="LON_SER"/>
    <property type="match status" value="1"/>
</dbReference>
<evidence type="ECO:0000256" key="5">
    <source>
        <dbReference type="ARBA" id="ARBA00022840"/>
    </source>
</evidence>
<dbReference type="Gene3D" id="1.20.5.5270">
    <property type="match status" value="1"/>
</dbReference>
<dbReference type="Proteomes" id="UP000613580">
    <property type="component" value="Unassembled WGS sequence"/>
</dbReference>
<dbReference type="GO" id="GO:0005524">
    <property type="term" value="F:ATP binding"/>
    <property type="evidence" value="ECO:0007669"/>
    <property type="project" value="UniProtKB-KW"/>
</dbReference>
<evidence type="ECO:0000256" key="10">
    <source>
        <dbReference type="RuleBase" id="RU000592"/>
    </source>
</evidence>
<dbReference type="PRINTS" id="PR00830">
    <property type="entry name" value="ENDOLAPTASE"/>
</dbReference>
<feature type="transmembrane region" description="Helical" evidence="12">
    <location>
        <begin position="32"/>
        <end position="50"/>
    </location>
</feature>
<keyword evidence="12" id="KW-0812">Transmembrane</keyword>
<dbReference type="InterPro" id="IPR008268">
    <property type="entry name" value="Peptidase_S16_AS"/>
</dbReference>
<evidence type="ECO:0000256" key="12">
    <source>
        <dbReference type="SAM" id="Phobius"/>
    </source>
</evidence>
<dbReference type="Gene3D" id="1.20.58.1480">
    <property type="match status" value="1"/>
</dbReference>
<keyword evidence="6" id="KW-0576">Peroxisome</keyword>
<dbReference type="InterPro" id="IPR020568">
    <property type="entry name" value="Ribosomal_Su5_D2-typ_SF"/>
</dbReference>
<sequence>MVAPPVAPPLPSQSPSATPLPLALQPSDSQIVVLYVLIAFAVVIAGFWNVPGVRNCINPLKLFTIGWHELCHIIAAVLSGGRILKITIDPMAGGATLVEGGRPGFILSSGYIGSTLLGSLFVLAGWDTLVAKVMSFVLAIGLLMPLALVRDKLTILLTIVYEALLIGFWFVDHAEALRWYCLFIGVMNGLFVIWDVADDRFFQKTNDSDATQFALLFPKTSPHHWALFWIVFQLGVLAAFSVLGIMTFKLSDAEMNAQAGSRITQSIPESVAQALLSLIESADALPVVAAVPVASDTSSALAPFGCAARILRLVRPPGNRRNSRQSYLLTLHGLTRVRLPATFTPDPDSVLSSSEVQYPDNPKDAPPRKVIETFKSSAHRLLDRLAQDSGQQIRRDGYSKISAMLDDVTDAARVASMADILVGTVNASFADKLAILSTTDPEARLTVAAEIFSKLASISEVTSKIATQVEESVYKQQKEHFLRQQLAAIHKELQSLSGPGNLVNGQGSSELDDDEQHEADDLADLKRRIEAMEPGSEERKMGVREWRRLKRIPQGSVENGVIRSYLEWLTAIPWPNSAADAPRAITDRSFLAAAREQLDADHFGLDKIKKRLIEYLAVVRLKELNAERERRAAAALTPPPKIEQKPAKADSKDAKPKATPPPTPKPMRRSVKGPILLFVGPPGTGKTSLGQSIAKALDRPFQRISLGGVRDEGEIRGHRRTYVASGPGLIVQALRKAGRCDPVFLLDEIDKIGGSNFHGDPSAALLEVLDPEQNHTFNDHYINVPVDLSQVLFICTANSLETISGPLLDRCEVVQLSGYTYDEKMHIARRFLLPKQLKQNGMHADQVQITQPALMTIATRYTREAGVRSLERAIGAVARYKAVEWAEHVDMDGVAASSTSYSPIVEDSELEGILGIARWDPEEREREERRGVVYGLVVMGQGEGGILPVETIAVPGSGRLKLTGSLGEVIKESGEIALSWVKTHAYDLCLTETRLQDPLKGIDVHLHLPQGAQKKDGPSAGVAMTCAFVSLLTGARVPTNIAMTGEITLRGRVTPVGGIKEKVLGAHRAQISKVILPWANRKDVEHDVAPEIQRAMEFIFVRTVNEALEAAFGKNTLVWRNGLGGPMLMESRL</sequence>
<dbReference type="OrthoDB" id="2411602at2759"/>
<proteinExistence type="inferred from homology"/>
<dbReference type="GO" id="GO:0016887">
    <property type="term" value="F:ATP hydrolysis activity"/>
    <property type="evidence" value="ECO:0007669"/>
    <property type="project" value="InterPro"/>
</dbReference>
<dbReference type="GO" id="GO:0004252">
    <property type="term" value="F:serine-type endopeptidase activity"/>
    <property type="evidence" value="ECO:0007669"/>
    <property type="project" value="UniProtKB-UniRule"/>
</dbReference>
<feature type="transmembrane region" description="Helical" evidence="12">
    <location>
        <begin position="153"/>
        <end position="171"/>
    </location>
</feature>
<dbReference type="Gene3D" id="3.30.230.10">
    <property type="match status" value="1"/>
</dbReference>
<dbReference type="Gene3D" id="3.40.50.300">
    <property type="entry name" value="P-loop containing nucleotide triphosphate hydrolases"/>
    <property type="match status" value="1"/>
</dbReference>
<feature type="domain" description="Lon N-terminal" evidence="14">
    <location>
        <begin position="245"/>
        <end position="456"/>
    </location>
</feature>
<feature type="transmembrane region" description="Helical" evidence="12">
    <location>
        <begin position="177"/>
        <end position="197"/>
    </location>
</feature>
<dbReference type="InterPro" id="IPR004815">
    <property type="entry name" value="Lon_bac/euk-typ"/>
</dbReference>
<dbReference type="SUPFAM" id="SSF52540">
    <property type="entry name" value="P-loop containing nucleoside triphosphate hydrolases"/>
    <property type="match status" value="1"/>
</dbReference>
<keyword evidence="12" id="KW-0472">Membrane</keyword>
<evidence type="ECO:0000259" key="13">
    <source>
        <dbReference type="PROSITE" id="PS51786"/>
    </source>
</evidence>
<feature type="domain" description="Lon proteolytic" evidence="13">
    <location>
        <begin position="927"/>
        <end position="1114"/>
    </location>
</feature>
<feature type="compositionally biased region" description="Polar residues" evidence="11">
    <location>
        <begin position="498"/>
        <end position="509"/>
    </location>
</feature>
<keyword evidence="2 9" id="KW-0547">Nucleotide-binding</keyword>
<gene>
    <name evidence="15" type="ORF">HMN09_00713400</name>
</gene>
<feature type="transmembrane region" description="Helical" evidence="12">
    <location>
        <begin position="105"/>
        <end position="123"/>
    </location>
</feature>
<protein>
    <recommendedName>
        <fullName evidence="10">Lon protease homolog</fullName>
        <ecNumber evidence="10">3.4.21.-</ecNumber>
    </recommendedName>
</protein>
<dbReference type="InterPro" id="IPR008269">
    <property type="entry name" value="Lon_proteolytic"/>
</dbReference>
<dbReference type="SUPFAM" id="SSF88697">
    <property type="entry name" value="PUA domain-like"/>
    <property type="match status" value="1"/>
</dbReference>
<dbReference type="InterPro" id="IPR003593">
    <property type="entry name" value="AAA+_ATPase"/>
</dbReference>
<keyword evidence="5 9" id="KW-0067">ATP-binding</keyword>
<dbReference type="PROSITE" id="PS51787">
    <property type="entry name" value="LON_N"/>
    <property type="match status" value="1"/>
</dbReference>
<dbReference type="SMART" id="SM00464">
    <property type="entry name" value="LON"/>
    <property type="match status" value="1"/>
</dbReference>
<comment type="catalytic activity">
    <reaction evidence="7">
        <text>Hydrolysis of proteins in presence of ATP.</text>
        <dbReference type="EC" id="3.4.21.53"/>
    </reaction>
</comment>
<dbReference type="GO" id="GO:0006508">
    <property type="term" value="P:proteolysis"/>
    <property type="evidence" value="ECO:0007669"/>
    <property type="project" value="UniProtKB-KW"/>
</dbReference>
<name>A0A8H6T0L9_MYCCL</name>
<dbReference type="FunFam" id="3.40.50.300:FF:000021">
    <property type="entry name" value="Lon protease homolog"/>
    <property type="match status" value="1"/>
</dbReference>
<dbReference type="InterPro" id="IPR049500">
    <property type="entry name" value="Peptidase_M50B-like"/>
</dbReference>
<dbReference type="InterPro" id="IPR054594">
    <property type="entry name" value="Lon_lid"/>
</dbReference>
<dbReference type="EMBL" id="JACAZE010000008">
    <property type="protein sequence ID" value="KAF7308640.1"/>
    <property type="molecule type" value="Genomic_DNA"/>
</dbReference>
<evidence type="ECO:0000256" key="9">
    <source>
        <dbReference type="RuleBase" id="RU000591"/>
    </source>
</evidence>
<evidence type="ECO:0000256" key="7">
    <source>
        <dbReference type="ARBA" id="ARBA00050665"/>
    </source>
</evidence>
<keyword evidence="12" id="KW-1133">Transmembrane helix</keyword>
<feature type="region of interest" description="Disordered" evidence="11">
    <location>
        <begin position="630"/>
        <end position="670"/>
    </location>
</feature>
<dbReference type="Pfam" id="PF05362">
    <property type="entry name" value="Lon_C"/>
    <property type="match status" value="1"/>
</dbReference>
<keyword evidence="1 8" id="KW-0645">Protease</keyword>
<dbReference type="PROSITE" id="PS51786">
    <property type="entry name" value="LON_PROTEOLYTIC"/>
    <property type="match status" value="1"/>
</dbReference>
<feature type="region of interest" description="Disordered" evidence="11">
    <location>
        <begin position="345"/>
        <end position="366"/>
    </location>
</feature>
<dbReference type="Pfam" id="PF22667">
    <property type="entry name" value="Lon_lid"/>
    <property type="match status" value="1"/>
</dbReference>
<feature type="transmembrane region" description="Helical" evidence="12">
    <location>
        <begin position="129"/>
        <end position="148"/>
    </location>
</feature>
<organism evidence="15 16">
    <name type="scientific">Mycena chlorophos</name>
    <name type="common">Agaric fungus</name>
    <name type="synonym">Agaricus chlorophos</name>
    <dbReference type="NCBI Taxonomy" id="658473"/>
    <lineage>
        <taxon>Eukaryota</taxon>
        <taxon>Fungi</taxon>
        <taxon>Dikarya</taxon>
        <taxon>Basidiomycota</taxon>
        <taxon>Agaricomycotina</taxon>
        <taxon>Agaricomycetes</taxon>
        <taxon>Agaricomycetidae</taxon>
        <taxon>Agaricales</taxon>
        <taxon>Marasmiineae</taxon>
        <taxon>Mycenaceae</taxon>
        <taxon>Mycena</taxon>
    </lineage>
</organism>
<dbReference type="FunFam" id="1.10.8.60:FF:000091">
    <property type="entry name" value="Lon protease homolog 2, peroxisomal"/>
    <property type="match status" value="1"/>
</dbReference>
<keyword evidence="3 8" id="KW-0378">Hydrolase</keyword>
<dbReference type="Pfam" id="PF00004">
    <property type="entry name" value="AAA"/>
    <property type="match status" value="1"/>
</dbReference>
<dbReference type="SMART" id="SM00382">
    <property type="entry name" value="AAA"/>
    <property type="match status" value="1"/>
</dbReference>
<evidence type="ECO:0000313" key="15">
    <source>
        <dbReference type="EMBL" id="KAF7308640.1"/>
    </source>
</evidence>
<evidence type="ECO:0000256" key="4">
    <source>
        <dbReference type="ARBA" id="ARBA00022825"/>
    </source>
</evidence>
<feature type="transmembrane region" description="Helical" evidence="12">
    <location>
        <begin position="226"/>
        <end position="248"/>
    </location>
</feature>
<dbReference type="AlphaFoldDB" id="A0A8H6T0L9"/>
<evidence type="ECO:0000259" key="14">
    <source>
        <dbReference type="PROSITE" id="PS51787"/>
    </source>
</evidence>
<dbReference type="InterPro" id="IPR003959">
    <property type="entry name" value="ATPase_AAA_core"/>
</dbReference>
<dbReference type="Pfam" id="PF02190">
    <property type="entry name" value="LON_substr_bdg"/>
    <property type="match status" value="1"/>
</dbReference>
<dbReference type="InterPro" id="IPR027065">
    <property type="entry name" value="Lon_Prtase"/>
</dbReference>
<reference evidence="15" key="1">
    <citation type="submission" date="2020-05" db="EMBL/GenBank/DDBJ databases">
        <title>Mycena genomes resolve the evolution of fungal bioluminescence.</title>
        <authorList>
            <person name="Tsai I.J."/>
        </authorList>
    </citation>
    <scope>NUCLEOTIDE SEQUENCE</scope>
    <source>
        <strain evidence="15">110903Hualien_Pintung</strain>
    </source>
</reference>
<feature type="region of interest" description="Disordered" evidence="11">
    <location>
        <begin position="498"/>
        <end position="517"/>
    </location>
</feature>
<feature type="active site" evidence="8">
    <location>
        <position position="1062"/>
    </location>
</feature>
<evidence type="ECO:0000256" key="6">
    <source>
        <dbReference type="ARBA" id="ARBA00023140"/>
    </source>
</evidence>
<dbReference type="Pfam" id="PF13398">
    <property type="entry name" value="Peptidase_M50B"/>
    <property type="match status" value="1"/>
</dbReference>
<evidence type="ECO:0000313" key="16">
    <source>
        <dbReference type="Proteomes" id="UP000613580"/>
    </source>
</evidence>
<comment type="similarity">
    <text evidence="8 9">Belongs to the peptidase S16 family.</text>
</comment>
<keyword evidence="16" id="KW-1185">Reference proteome</keyword>
<evidence type="ECO:0000256" key="8">
    <source>
        <dbReference type="PROSITE-ProRule" id="PRU01122"/>
    </source>
</evidence>
<dbReference type="InterPro" id="IPR014721">
    <property type="entry name" value="Ribsml_uS5_D2-typ_fold_subgr"/>
</dbReference>
<dbReference type="InterPro" id="IPR027417">
    <property type="entry name" value="P-loop_NTPase"/>
</dbReference>
<dbReference type="GO" id="GO:0004176">
    <property type="term" value="F:ATP-dependent peptidase activity"/>
    <property type="evidence" value="ECO:0007669"/>
    <property type="project" value="UniProtKB-UniRule"/>
</dbReference>
<dbReference type="EC" id="3.4.21.-" evidence="10"/>
<dbReference type="InterPro" id="IPR003111">
    <property type="entry name" value="Lon_prtase_N"/>
</dbReference>
<dbReference type="InterPro" id="IPR015947">
    <property type="entry name" value="PUA-like_sf"/>
</dbReference>
<dbReference type="Gene3D" id="1.10.8.60">
    <property type="match status" value="1"/>
</dbReference>
<dbReference type="SUPFAM" id="SSF54211">
    <property type="entry name" value="Ribosomal protein S5 domain 2-like"/>
    <property type="match status" value="1"/>
</dbReference>
<evidence type="ECO:0000256" key="3">
    <source>
        <dbReference type="ARBA" id="ARBA00022801"/>
    </source>
</evidence>
<dbReference type="GO" id="GO:0030163">
    <property type="term" value="P:protein catabolic process"/>
    <property type="evidence" value="ECO:0007669"/>
    <property type="project" value="InterPro"/>
</dbReference>
<dbReference type="NCBIfam" id="TIGR00763">
    <property type="entry name" value="lon"/>
    <property type="match status" value="1"/>
</dbReference>
<feature type="active site" evidence="8">
    <location>
        <position position="1019"/>
    </location>
</feature>